<name>A0A8T0D6H7_9TREM</name>
<gene>
    <name evidence="2" type="ORF">P879_10511</name>
</gene>
<evidence type="ECO:0000313" key="3">
    <source>
        <dbReference type="Proteomes" id="UP000699462"/>
    </source>
</evidence>
<keyword evidence="3" id="KW-1185">Reference proteome</keyword>
<evidence type="ECO:0000256" key="1">
    <source>
        <dbReference type="SAM" id="MobiDB-lite"/>
    </source>
</evidence>
<feature type="compositionally biased region" description="Polar residues" evidence="1">
    <location>
        <begin position="173"/>
        <end position="188"/>
    </location>
</feature>
<sequence>MNAFGLRRMCDQHRFVNQCVLSDFPQKCIPLNQFKLLYSGTVVFKDQLTEDYYHNFPTLCISISVLSHPIMHVTYLSNLFQSITLVVIIFTVTKAIVVVDGSRNTRGRLLTWPKSSAHQRTQYRVKGTKYDGPYQEHTARIYGTYKTYVQPSIHISGAIHASNDSEKSKRLTEGTTEVSATSISTSDDTPPDGNRAVEVEYQITDVDLPQDHQLIHTISLVTSPRLTQPMGPSPQSQLTEYHLFSPVNVPSSSFLRSLPSTSTYTSPALCHVPSHEQLLPL</sequence>
<dbReference type="AlphaFoldDB" id="A0A8T0D6H7"/>
<feature type="region of interest" description="Disordered" evidence="1">
    <location>
        <begin position="159"/>
        <end position="194"/>
    </location>
</feature>
<accession>A0A8T0D6H7</accession>
<comment type="caution">
    <text evidence="2">The sequence shown here is derived from an EMBL/GenBank/DDBJ whole genome shotgun (WGS) entry which is preliminary data.</text>
</comment>
<dbReference type="EMBL" id="JTDF01011880">
    <property type="protein sequence ID" value="KAF8563439.1"/>
    <property type="molecule type" value="Genomic_DNA"/>
</dbReference>
<feature type="compositionally biased region" description="Basic and acidic residues" evidence="1">
    <location>
        <begin position="163"/>
        <end position="172"/>
    </location>
</feature>
<reference evidence="2 3" key="1">
    <citation type="submission" date="2019-07" db="EMBL/GenBank/DDBJ databases">
        <title>Annotation for the trematode Paragonimus westermani.</title>
        <authorList>
            <person name="Choi Y.-J."/>
        </authorList>
    </citation>
    <scope>NUCLEOTIDE SEQUENCE [LARGE SCALE GENOMIC DNA]</scope>
    <source>
        <strain evidence="2">180907_Pwestermani</strain>
    </source>
</reference>
<dbReference type="Proteomes" id="UP000699462">
    <property type="component" value="Unassembled WGS sequence"/>
</dbReference>
<dbReference type="OrthoDB" id="6313915at2759"/>
<proteinExistence type="predicted"/>
<protein>
    <submittedName>
        <fullName evidence="2">Uncharacterized protein</fullName>
    </submittedName>
</protein>
<organism evidence="2 3">
    <name type="scientific">Paragonimus westermani</name>
    <dbReference type="NCBI Taxonomy" id="34504"/>
    <lineage>
        <taxon>Eukaryota</taxon>
        <taxon>Metazoa</taxon>
        <taxon>Spiralia</taxon>
        <taxon>Lophotrochozoa</taxon>
        <taxon>Platyhelminthes</taxon>
        <taxon>Trematoda</taxon>
        <taxon>Digenea</taxon>
        <taxon>Plagiorchiida</taxon>
        <taxon>Troglotremata</taxon>
        <taxon>Troglotrematidae</taxon>
        <taxon>Paragonimus</taxon>
    </lineage>
</organism>
<evidence type="ECO:0000313" key="2">
    <source>
        <dbReference type="EMBL" id="KAF8563439.1"/>
    </source>
</evidence>